<name>A0A975K5G1_9SPHN</name>
<protein>
    <recommendedName>
        <fullName evidence="6">Acyl-homoserine-lactone synthase</fullName>
        <ecNumber evidence="6">2.3.1.184</ecNumber>
    </recommendedName>
    <alternativeName>
        <fullName evidence="6">Autoinducer synthesis protein</fullName>
    </alternativeName>
</protein>
<organism evidence="7 8">
    <name type="scientific">Sphingobium phenoxybenzoativorans</name>
    <dbReference type="NCBI Taxonomy" id="1592790"/>
    <lineage>
        <taxon>Bacteria</taxon>
        <taxon>Pseudomonadati</taxon>
        <taxon>Pseudomonadota</taxon>
        <taxon>Alphaproteobacteria</taxon>
        <taxon>Sphingomonadales</taxon>
        <taxon>Sphingomonadaceae</taxon>
        <taxon>Sphingobium</taxon>
    </lineage>
</organism>
<keyword evidence="8" id="KW-1185">Reference proteome</keyword>
<reference evidence="7" key="1">
    <citation type="submission" date="2021-04" db="EMBL/GenBank/DDBJ databases">
        <title>Isolation of p-tert-butylphenol degrading bacteria Sphingobium phenoxybenzoativorans Tas13 from active sludge.</title>
        <authorList>
            <person name="Li Y."/>
        </authorList>
    </citation>
    <scope>NUCLEOTIDE SEQUENCE</scope>
    <source>
        <strain evidence="7">Tas13</strain>
    </source>
</reference>
<evidence type="ECO:0000256" key="5">
    <source>
        <dbReference type="PROSITE-ProRule" id="PRU00533"/>
    </source>
</evidence>
<dbReference type="Proteomes" id="UP000681425">
    <property type="component" value="Chromosome"/>
</dbReference>
<dbReference type="RefSeq" id="WP_212608834.1">
    <property type="nucleotide sequence ID" value="NZ_CP073910.1"/>
</dbReference>
<evidence type="ECO:0000256" key="3">
    <source>
        <dbReference type="ARBA" id="ARBA00022691"/>
    </source>
</evidence>
<keyword evidence="4 5" id="KW-0071">Autoinducer synthesis</keyword>
<dbReference type="InterPro" id="IPR001690">
    <property type="entry name" value="Autoind_synthase"/>
</dbReference>
<dbReference type="Gene3D" id="3.40.630.30">
    <property type="match status" value="1"/>
</dbReference>
<dbReference type="KEGG" id="spph:KFK14_19405"/>
<dbReference type="PANTHER" id="PTHR39322">
    <property type="entry name" value="ACYL-HOMOSERINE-LACTONE SYNTHASE"/>
    <property type="match status" value="1"/>
</dbReference>
<comment type="similarity">
    <text evidence="5 6">Belongs to the autoinducer synthase family.</text>
</comment>
<evidence type="ECO:0000313" key="8">
    <source>
        <dbReference type="Proteomes" id="UP000681425"/>
    </source>
</evidence>
<dbReference type="PRINTS" id="PR01549">
    <property type="entry name" value="AUTOINDCRSYN"/>
</dbReference>
<keyword evidence="1 5" id="KW-0673">Quorum sensing</keyword>
<evidence type="ECO:0000256" key="6">
    <source>
        <dbReference type="RuleBase" id="RU361135"/>
    </source>
</evidence>
<dbReference type="AlphaFoldDB" id="A0A975K5G1"/>
<accession>A0A975K5G1</accession>
<sequence>MLQIEKHLGGPIADAVLRNMFAARKSVFIDLLKWDLPTLAGLYELDQFDGEQCHYLILTDPDGEHLGSARLLPTCRPHILDSFYADLCAGPPPSGPEIFEITRFCLDRRLRAAERRQVRDALIIALVDHALAAGITHYSAVAEKGWSQQIIAFGWRCLPLGRPQYCDGGLLAALCIEISEQTPRLLAGAGIIGQASIAIPQSRAAT</sequence>
<proteinExistence type="inferred from homology"/>
<dbReference type="GO" id="GO:0009372">
    <property type="term" value="P:quorum sensing"/>
    <property type="evidence" value="ECO:0007669"/>
    <property type="project" value="UniProtKB-UniRule"/>
</dbReference>
<keyword evidence="3 6" id="KW-0949">S-adenosyl-L-methionine</keyword>
<dbReference type="EC" id="2.3.1.184" evidence="6"/>
<comment type="catalytic activity">
    <reaction evidence="6">
        <text>a fatty acyl-[ACP] + S-adenosyl-L-methionine = an N-acyl-L-homoserine lactone + S-methyl-5'-thioadenosine + holo-[ACP] + H(+)</text>
        <dbReference type="Rhea" id="RHEA:10096"/>
        <dbReference type="Rhea" id="RHEA-COMP:9685"/>
        <dbReference type="Rhea" id="RHEA-COMP:14125"/>
        <dbReference type="ChEBI" id="CHEBI:15378"/>
        <dbReference type="ChEBI" id="CHEBI:17509"/>
        <dbReference type="ChEBI" id="CHEBI:55474"/>
        <dbReference type="ChEBI" id="CHEBI:59789"/>
        <dbReference type="ChEBI" id="CHEBI:64479"/>
        <dbReference type="ChEBI" id="CHEBI:138651"/>
        <dbReference type="EC" id="2.3.1.184"/>
    </reaction>
</comment>
<dbReference type="PANTHER" id="PTHR39322:SF1">
    <property type="entry name" value="ISOVALERYL-HOMOSERINE LACTONE SYNTHASE"/>
    <property type="match status" value="1"/>
</dbReference>
<evidence type="ECO:0000256" key="1">
    <source>
        <dbReference type="ARBA" id="ARBA00022654"/>
    </source>
</evidence>
<dbReference type="SUPFAM" id="SSF55729">
    <property type="entry name" value="Acyl-CoA N-acyltransferases (Nat)"/>
    <property type="match status" value="1"/>
</dbReference>
<gene>
    <name evidence="7" type="ORF">KFK14_19405</name>
</gene>
<dbReference type="PROSITE" id="PS51187">
    <property type="entry name" value="AUTOINDUCER_SYNTH_2"/>
    <property type="match status" value="1"/>
</dbReference>
<dbReference type="EMBL" id="CP073910">
    <property type="protein sequence ID" value="QUT05144.1"/>
    <property type="molecule type" value="Genomic_DNA"/>
</dbReference>
<keyword evidence="2 6" id="KW-0808">Transferase</keyword>
<dbReference type="GO" id="GO:0061579">
    <property type="term" value="F:N-acyl homoserine lactone synthase activity"/>
    <property type="evidence" value="ECO:0007669"/>
    <property type="project" value="UniProtKB-UniRule"/>
</dbReference>
<evidence type="ECO:0000256" key="4">
    <source>
        <dbReference type="ARBA" id="ARBA00022929"/>
    </source>
</evidence>
<keyword evidence="7" id="KW-0012">Acyltransferase</keyword>
<evidence type="ECO:0000256" key="2">
    <source>
        <dbReference type="ARBA" id="ARBA00022679"/>
    </source>
</evidence>
<dbReference type="GO" id="GO:0007165">
    <property type="term" value="P:signal transduction"/>
    <property type="evidence" value="ECO:0007669"/>
    <property type="project" value="TreeGrafter"/>
</dbReference>
<evidence type="ECO:0000313" key="7">
    <source>
        <dbReference type="EMBL" id="QUT05144.1"/>
    </source>
</evidence>
<dbReference type="Pfam" id="PF00765">
    <property type="entry name" value="Autoind_synth"/>
    <property type="match status" value="1"/>
</dbReference>
<dbReference type="InterPro" id="IPR016181">
    <property type="entry name" value="Acyl_CoA_acyltransferase"/>
</dbReference>